<dbReference type="RefSeq" id="XP_012861633.2">
    <property type="nucleotide sequence ID" value="XM_013006179.2"/>
</dbReference>
<dbReference type="InterPro" id="IPR013763">
    <property type="entry name" value="Cyclin-like_dom"/>
</dbReference>
<evidence type="ECO:0000313" key="6">
    <source>
        <dbReference type="Proteomes" id="UP000694863"/>
    </source>
</evidence>
<evidence type="ECO:0000256" key="3">
    <source>
        <dbReference type="SAM" id="MobiDB-lite"/>
    </source>
</evidence>
<keyword evidence="1 2" id="KW-0195">Cyclin</keyword>
<dbReference type="CDD" id="cd20529">
    <property type="entry name" value="CYCLIN_CCNJ-like_rpt2"/>
    <property type="match status" value="1"/>
</dbReference>
<dbReference type="CDD" id="cd20528">
    <property type="entry name" value="CYCLIN_CCNJ-like_rpt1"/>
    <property type="match status" value="1"/>
</dbReference>
<gene>
    <name evidence="7" type="primary">CCNJL</name>
</gene>
<feature type="region of interest" description="Disordered" evidence="3">
    <location>
        <begin position="1"/>
        <end position="230"/>
    </location>
</feature>
<dbReference type="SMART" id="SM00385">
    <property type="entry name" value="CYCLIN"/>
    <property type="match status" value="2"/>
</dbReference>
<feature type="compositionally biased region" description="Pro residues" evidence="3">
    <location>
        <begin position="202"/>
        <end position="212"/>
    </location>
</feature>
<sequence>MNTERKASIALAPGKPPGASAKVGGSFPPRRGKRAGRKRGPLGREEDEFPAPRPRGAGPAAHARSRPAVPGERGRGEERGGGPERPGGCERGGSRGRAGARRRPGRPGCGGDPESVERPGGDSAARRPSRAPPSPAREGCGDETLQVVGKKLQLAPGPGSRGEGTPPPSRDVRRPLAPWSGAGGAPVRPRGEGAGVGGGERAPPPLKWPCPPRRVRPRSPLGSDRGAAATTMDEPWWEGRVAADVHCTLREKELKLPAFRAHSPLLKSRRFFVDIVTLLSSHCQLCPAARHLAVYLLDHFMDRYNISTSKHLYTVAVSCLLLASKFEDREDHVPKLEQINSTRMLSSQNVTLTKKELLSTELLLLEAFGWNLCLPTPAHFLDYYLLASVSQKDHHCHSWPSTCPRKTKECLKEYAHYFLEVTLQDHVFYKFQPSVVAAACVGASRICLQLSPYWTRDLQRVSHYSPEQLSVCIEILLVTYDNVLKDAVAVKSQALAMVPGTPPAASQVLFQPPTAYSTLSQPPSLLAACQPPVQDLCLAYRDSLRAPRPGNLLSGGTSSFLHMPYSALQPLDVCPVPLPASLSMQMAITAEPRHCLASTYGGSYFSGSHVFPTGCFDR</sequence>
<evidence type="ECO:0000259" key="5">
    <source>
        <dbReference type="SMART" id="SM01332"/>
    </source>
</evidence>
<dbReference type="InterPro" id="IPR036915">
    <property type="entry name" value="Cyclin-like_sf"/>
</dbReference>
<comment type="similarity">
    <text evidence="2">Belongs to the cyclin family.</text>
</comment>
<proteinExistence type="inferred from homology"/>
<dbReference type="Pfam" id="PF02984">
    <property type="entry name" value="Cyclin_C"/>
    <property type="match status" value="1"/>
</dbReference>
<feature type="compositionally biased region" description="Low complexity" evidence="3">
    <location>
        <begin position="54"/>
        <end position="71"/>
    </location>
</feature>
<dbReference type="SMART" id="SM01332">
    <property type="entry name" value="Cyclin_C"/>
    <property type="match status" value="1"/>
</dbReference>
<keyword evidence="6" id="KW-1185">Reference proteome</keyword>
<dbReference type="Proteomes" id="UP000694863">
    <property type="component" value="Unplaced"/>
</dbReference>
<dbReference type="SUPFAM" id="SSF47954">
    <property type="entry name" value="Cyclin-like"/>
    <property type="match status" value="2"/>
</dbReference>
<dbReference type="InterPro" id="IPR006671">
    <property type="entry name" value="Cyclin_N"/>
</dbReference>
<organism evidence="6 7">
    <name type="scientific">Echinops telfairi</name>
    <name type="common">Lesser hedgehog tenrec</name>
    <dbReference type="NCBI Taxonomy" id="9371"/>
    <lineage>
        <taxon>Eukaryota</taxon>
        <taxon>Metazoa</taxon>
        <taxon>Chordata</taxon>
        <taxon>Craniata</taxon>
        <taxon>Vertebrata</taxon>
        <taxon>Euteleostomi</taxon>
        <taxon>Mammalia</taxon>
        <taxon>Eutheria</taxon>
        <taxon>Afrotheria</taxon>
        <taxon>Tenrecidae</taxon>
        <taxon>Tenrecinae</taxon>
        <taxon>Echinops</taxon>
    </lineage>
</organism>
<evidence type="ECO:0000259" key="4">
    <source>
        <dbReference type="SMART" id="SM00385"/>
    </source>
</evidence>
<dbReference type="Gene3D" id="1.10.472.10">
    <property type="entry name" value="Cyclin-like"/>
    <property type="match status" value="2"/>
</dbReference>
<feature type="compositionally biased region" description="Basic and acidic residues" evidence="3">
    <location>
        <begin position="72"/>
        <end position="82"/>
    </location>
</feature>
<feature type="domain" description="Cyclin-like" evidence="4">
    <location>
        <begin position="274"/>
        <end position="366"/>
    </location>
</feature>
<accession>A0ABM0ZRX0</accession>
<feature type="compositionally biased region" description="Basic residues" evidence="3">
    <location>
        <begin position="30"/>
        <end position="41"/>
    </location>
</feature>
<dbReference type="Pfam" id="PF00134">
    <property type="entry name" value="Cyclin_N"/>
    <property type="match status" value="1"/>
</dbReference>
<dbReference type="PANTHER" id="PTHR10177">
    <property type="entry name" value="CYCLINS"/>
    <property type="match status" value="1"/>
</dbReference>
<dbReference type="GeneID" id="101640534"/>
<protein>
    <submittedName>
        <fullName evidence="7">Cyclin-J-like protein</fullName>
    </submittedName>
</protein>
<reference evidence="7" key="1">
    <citation type="submission" date="2025-08" db="UniProtKB">
        <authorList>
            <consortium name="RefSeq"/>
        </authorList>
    </citation>
    <scope>IDENTIFICATION</scope>
</reference>
<feature type="domain" description="Cyclin-like" evidence="4">
    <location>
        <begin position="384"/>
        <end position="478"/>
    </location>
</feature>
<evidence type="ECO:0000256" key="2">
    <source>
        <dbReference type="RuleBase" id="RU000383"/>
    </source>
</evidence>
<dbReference type="InterPro" id="IPR039361">
    <property type="entry name" value="Cyclin"/>
</dbReference>
<evidence type="ECO:0000256" key="1">
    <source>
        <dbReference type="ARBA" id="ARBA00023127"/>
    </source>
</evidence>
<feature type="domain" description="Cyclin C-terminal" evidence="5">
    <location>
        <begin position="375"/>
        <end position="512"/>
    </location>
</feature>
<name>A0ABM0ZRX0_ECHTE</name>
<evidence type="ECO:0000313" key="7">
    <source>
        <dbReference type="RefSeq" id="XP_012861633.2"/>
    </source>
</evidence>
<dbReference type="InterPro" id="IPR004367">
    <property type="entry name" value="Cyclin_C-dom"/>
</dbReference>